<dbReference type="InterPro" id="IPR021944">
    <property type="entry name" value="DUF3560"/>
</dbReference>
<comment type="caution">
    <text evidence="1">The sequence shown here is derived from an EMBL/GenBank/DDBJ whole genome shotgun (WGS) entry which is preliminary data.</text>
</comment>
<reference evidence="2" key="1">
    <citation type="journal article" date="2019" name="Int. J. Syst. Evol. Microbiol.">
        <title>The Global Catalogue of Microorganisms (GCM) 10K type strain sequencing project: providing services to taxonomists for standard genome sequencing and annotation.</title>
        <authorList>
            <consortium name="The Broad Institute Genomics Platform"/>
            <consortium name="The Broad Institute Genome Sequencing Center for Infectious Disease"/>
            <person name="Wu L."/>
            <person name="Ma J."/>
        </authorList>
    </citation>
    <scope>NUCLEOTIDE SEQUENCE [LARGE SCALE GENOMIC DNA]</scope>
    <source>
        <strain evidence="2">CCUG 54781</strain>
    </source>
</reference>
<gene>
    <name evidence="1" type="ORF">ACFQO9_04420</name>
</gene>
<dbReference type="EMBL" id="JBHTCR010000002">
    <property type="protein sequence ID" value="MFC7345961.1"/>
    <property type="molecule type" value="Genomic_DNA"/>
</dbReference>
<dbReference type="Pfam" id="PF12083">
    <property type="entry name" value="DUF3560"/>
    <property type="match status" value="1"/>
</dbReference>
<organism evidence="1 2">
    <name type="scientific">Chryseobacterium zhengzhouense</name>
    <dbReference type="NCBI Taxonomy" id="1636086"/>
    <lineage>
        <taxon>Bacteria</taxon>
        <taxon>Pseudomonadati</taxon>
        <taxon>Bacteroidota</taxon>
        <taxon>Flavobacteriia</taxon>
        <taxon>Flavobacteriales</taxon>
        <taxon>Weeksellaceae</taxon>
        <taxon>Chryseobacterium group</taxon>
        <taxon>Chryseobacterium</taxon>
    </lineage>
</organism>
<accession>A0ABW2LTY5</accession>
<protein>
    <submittedName>
        <fullName evidence="1">DUF3560 domain-containing protein</fullName>
    </submittedName>
</protein>
<evidence type="ECO:0000313" key="1">
    <source>
        <dbReference type="EMBL" id="MFC7345961.1"/>
    </source>
</evidence>
<proteinExistence type="predicted"/>
<dbReference type="RefSeq" id="WP_378174350.1">
    <property type="nucleotide sequence ID" value="NZ_JBHTCR010000002.1"/>
</dbReference>
<keyword evidence="2" id="KW-1185">Reference proteome</keyword>
<name>A0ABW2LTY5_9FLAO</name>
<evidence type="ECO:0000313" key="2">
    <source>
        <dbReference type="Proteomes" id="UP001596550"/>
    </source>
</evidence>
<dbReference type="Proteomes" id="UP001596550">
    <property type="component" value="Unassembled WGS sequence"/>
</dbReference>
<sequence>MNTYSKYCPNVYLAKCTERHAKGDIITVSTKYGKENESEVFNLIYEKEGFFFYSIIRTDGTNTQTRATAKAEKFNNWAASAQKKSNDYYEASQEGKDFLSLGEPIKIGHHSEKRHRALIERNWNRMGKSVALSAKANAQESKAEYWERKANDINLSMPESIEFYEYKLESAKAKHEGMKNGTVKRSHSMSLQYAKKEVNEALKNLELAKKLWS</sequence>